<dbReference type="AlphaFoldDB" id="A0A1N6H5L8"/>
<reference evidence="1 2" key="1">
    <citation type="submission" date="2016-11" db="EMBL/GenBank/DDBJ databases">
        <authorList>
            <person name="Jaros S."/>
            <person name="Januszkiewicz K."/>
            <person name="Wedrychowicz H."/>
        </authorList>
    </citation>
    <scope>NUCLEOTIDE SEQUENCE [LARGE SCALE GENOMIC DNA]</scope>
    <source>
        <strain evidence="1 2">DSM 24787</strain>
    </source>
</reference>
<gene>
    <name evidence="1" type="ORF">SAMN04488055_3189</name>
</gene>
<keyword evidence="2" id="KW-1185">Reference proteome</keyword>
<dbReference type="EMBL" id="FSRA01000001">
    <property type="protein sequence ID" value="SIO15056.1"/>
    <property type="molecule type" value="Genomic_DNA"/>
</dbReference>
<proteinExistence type="predicted"/>
<evidence type="ECO:0000313" key="2">
    <source>
        <dbReference type="Proteomes" id="UP000185003"/>
    </source>
</evidence>
<protein>
    <submittedName>
        <fullName evidence="1">Uncharacterized protein</fullName>
    </submittedName>
</protein>
<dbReference type="RefSeq" id="WP_074240171.1">
    <property type="nucleotide sequence ID" value="NZ_FSRA01000001.1"/>
</dbReference>
<dbReference type="Proteomes" id="UP000185003">
    <property type="component" value="Unassembled WGS sequence"/>
</dbReference>
<dbReference type="STRING" id="536979.SAMN04488055_3189"/>
<sequence>MKHVKRALLAGIAMLALYGFVTEQAPAKFKWSGAWQPTRKSAGDGVTKLDIKIGTFINLPDPASLAKVIFHVNKKFPGSAPLATWAVGDLSKLTPAHKGLSAEEHEQYLSHMDKAGVTVFLEVFPFKGDNVAAMIDQWLGKFRHHRCIAGLGVELEYFGKATDSLTKVWDEKVKSHRPGYRLFLRHYNPSYMPPAYRGKGDLLFIDDASEGTLADLNKGFADWANHFYPTACAFQLGYPADEDGMNGSQKSGWWKLKDPIRDWGNDILPLIQHPDQELGLIWVTAKSGKSYNTAWDLTK</sequence>
<dbReference type="OrthoDB" id="642190at2"/>
<name>A0A1N6H5L8_9BACT</name>
<evidence type="ECO:0000313" key="1">
    <source>
        <dbReference type="EMBL" id="SIO15056.1"/>
    </source>
</evidence>
<accession>A0A1N6H5L8</accession>
<organism evidence="1 2">
    <name type="scientific">Chitinophaga niabensis</name>
    <dbReference type="NCBI Taxonomy" id="536979"/>
    <lineage>
        <taxon>Bacteria</taxon>
        <taxon>Pseudomonadati</taxon>
        <taxon>Bacteroidota</taxon>
        <taxon>Chitinophagia</taxon>
        <taxon>Chitinophagales</taxon>
        <taxon>Chitinophagaceae</taxon>
        <taxon>Chitinophaga</taxon>
    </lineage>
</organism>